<evidence type="ECO:0000313" key="2">
    <source>
        <dbReference type="Proteomes" id="UP000194606"/>
    </source>
</evidence>
<evidence type="ECO:0000313" key="1">
    <source>
        <dbReference type="EMBL" id="OUK02861.1"/>
    </source>
</evidence>
<dbReference type="AlphaFoldDB" id="A0A252CAS5"/>
<reference evidence="1 2" key="1">
    <citation type="submission" date="2017-02" db="EMBL/GenBank/DDBJ databases">
        <authorList>
            <person name="Peterson S.W."/>
        </authorList>
    </citation>
    <scope>NUCLEOTIDE SEQUENCE [LARGE SCALE GENOMIC DNA]</scope>
    <source>
        <strain evidence="1">159469</strain>
    </source>
</reference>
<name>A0A252CAS5_9LACT</name>
<proteinExistence type="predicted"/>
<gene>
    <name evidence="1" type="ORF">BZZ03_10530</name>
</gene>
<protein>
    <submittedName>
        <fullName evidence="1">Uncharacterized protein</fullName>
    </submittedName>
</protein>
<dbReference type="RefSeq" id="WP_086583259.1">
    <property type="nucleotide sequence ID" value="NZ_MUIZ01000009.1"/>
</dbReference>
<organism evidence="1 2">
    <name type="scientific">Lactococcus petauri</name>
    <dbReference type="NCBI Taxonomy" id="1940789"/>
    <lineage>
        <taxon>Bacteria</taxon>
        <taxon>Bacillati</taxon>
        <taxon>Bacillota</taxon>
        <taxon>Bacilli</taxon>
        <taxon>Lactobacillales</taxon>
        <taxon>Streptococcaceae</taxon>
        <taxon>Lactococcus</taxon>
    </lineage>
</organism>
<dbReference type="EMBL" id="MUIZ01000009">
    <property type="protein sequence ID" value="OUK02861.1"/>
    <property type="molecule type" value="Genomic_DNA"/>
</dbReference>
<comment type="caution">
    <text evidence="1">The sequence shown here is derived from an EMBL/GenBank/DDBJ whole genome shotgun (WGS) entry which is preliminary data.</text>
</comment>
<sequence>MTTNSKNTDATICPSDSVDINNMTEEQKNEELAVPALICLKDGVTLEDMSEEERVEFNEGIQDMLKKAQQLFDDESNWKPKTSKS</sequence>
<accession>A0A252CAS5</accession>
<dbReference type="Proteomes" id="UP000194606">
    <property type="component" value="Unassembled WGS sequence"/>
</dbReference>